<comment type="caution">
    <text evidence="2">The sequence shown here is derived from an EMBL/GenBank/DDBJ whole genome shotgun (WGS) entry which is preliminary data.</text>
</comment>
<dbReference type="EMBL" id="JACEIK010002448">
    <property type="protein sequence ID" value="MCD9561268.1"/>
    <property type="molecule type" value="Genomic_DNA"/>
</dbReference>
<gene>
    <name evidence="2" type="ORF">HAX54_020274</name>
</gene>
<name>A0ABS8UQZ5_DATST</name>
<sequence>RVPLQKTTRRGSGTAVVALATLQWKWRGNLVGRMRSRKSADDAYWYVWCTNTTLLHLLVLVVEGWSSLIGVEYLAPAVFFFSNEVGSFCLSSIQMELLYLSRLDLGRVMVGKFL</sequence>
<accession>A0ABS8UQZ5</accession>
<organism evidence="2 3">
    <name type="scientific">Datura stramonium</name>
    <name type="common">Jimsonweed</name>
    <name type="synonym">Common thornapple</name>
    <dbReference type="NCBI Taxonomy" id="4076"/>
    <lineage>
        <taxon>Eukaryota</taxon>
        <taxon>Viridiplantae</taxon>
        <taxon>Streptophyta</taxon>
        <taxon>Embryophyta</taxon>
        <taxon>Tracheophyta</taxon>
        <taxon>Spermatophyta</taxon>
        <taxon>Magnoliopsida</taxon>
        <taxon>eudicotyledons</taxon>
        <taxon>Gunneridae</taxon>
        <taxon>Pentapetalae</taxon>
        <taxon>asterids</taxon>
        <taxon>lamiids</taxon>
        <taxon>Solanales</taxon>
        <taxon>Solanaceae</taxon>
        <taxon>Solanoideae</taxon>
        <taxon>Datureae</taxon>
        <taxon>Datura</taxon>
    </lineage>
</organism>
<keyword evidence="1" id="KW-0812">Transmembrane</keyword>
<evidence type="ECO:0000256" key="1">
    <source>
        <dbReference type="SAM" id="Phobius"/>
    </source>
</evidence>
<proteinExistence type="predicted"/>
<evidence type="ECO:0000313" key="2">
    <source>
        <dbReference type="EMBL" id="MCD9561268.1"/>
    </source>
</evidence>
<protein>
    <submittedName>
        <fullName evidence="2">Uncharacterized protein</fullName>
    </submittedName>
</protein>
<keyword evidence="1" id="KW-0472">Membrane</keyword>
<evidence type="ECO:0000313" key="3">
    <source>
        <dbReference type="Proteomes" id="UP000823775"/>
    </source>
</evidence>
<dbReference type="Proteomes" id="UP000823775">
    <property type="component" value="Unassembled WGS sequence"/>
</dbReference>
<keyword evidence="1" id="KW-1133">Transmembrane helix</keyword>
<feature type="transmembrane region" description="Helical" evidence="1">
    <location>
        <begin position="43"/>
        <end position="61"/>
    </location>
</feature>
<feature type="non-terminal residue" evidence="2">
    <location>
        <position position="1"/>
    </location>
</feature>
<keyword evidence="3" id="KW-1185">Reference proteome</keyword>
<reference evidence="2 3" key="1">
    <citation type="journal article" date="2021" name="BMC Genomics">
        <title>Datura genome reveals duplications of psychoactive alkaloid biosynthetic genes and high mutation rate following tissue culture.</title>
        <authorList>
            <person name="Rajewski A."/>
            <person name="Carter-House D."/>
            <person name="Stajich J."/>
            <person name="Litt A."/>
        </authorList>
    </citation>
    <scope>NUCLEOTIDE SEQUENCE [LARGE SCALE GENOMIC DNA]</scope>
    <source>
        <strain evidence="2">AR-01</strain>
    </source>
</reference>